<sequence length="260" mass="28709">MLMHPLEPFFVQGKPKTGHYCATSDGIFTYGAACLTVAVVANHIRRILTPWLGQFAWHTPFAIMKLARTSPHGLIMTSLESIESSRADLVRWVLLEVAIYHAAGCSIQNKTSARAAHNSGVGGALLRRDVLGCCTYLRREQAPHDQQRTASRPECFAQPDTSLSRQLRLARLSGSSLALCRGYAERQSDEVAVAKDSILDCAAWAYVRLGGHDGHFVRAATFREIFFAARDERHASYVWLDDSWDGDPDGTSWMGSGEPT</sequence>
<evidence type="ECO:0000313" key="1">
    <source>
        <dbReference type="EMBL" id="KJZ77128.1"/>
    </source>
</evidence>
<name>A0A0F7ZVS6_9HYPO</name>
<protein>
    <submittedName>
        <fullName evidence="1">Uncharacterized protein</fullName>
    </submittedName>
</protein>
<dbReference type="AlphaFoldDB" id="A0A0F7ZVS6"/>
<dbReference type="Proteomes" id="UP000054481">
    <property type="component" value="Unassembled WGS sequence"/>
</dbReference>
<keyword evidence="2" id="KW-1185">Reference proteome</keyword>
<organism evidence="1 2">
    <name type="scientific">Hirsutella minnesotensis 3608</name>
    <dbReference type="NCBI Taxonomy" id="1043627"/>
    <lineage>
        <taxon>Eukaryota</taxon>
        <taxon>Fungi</taxon>
        <taxon>Dikarya</taxon>
        <taxon>Ascomycota</taxon>
        <taxon>Pezizomycotina</taxon>
        <taxon>Sordariomycetes</taxon>
        <taxon>Hypocreomycetidae</taxon>
        <taxon>Hypocreales</taxon>
        <taxon>Ophiocordycipitaceae</taxon>
        <taxon>Hirsutella</taxon>
    </lineage>
</organism>
<proteinExistence type="predicted"/>
<accession>A0A0F7ZVS6</accession>
<dbReference type="OrthoDB" id="5233297at2759"/>
<dbReference type="EMBL" id="KQ030508">
    <property type="protein sequence ID" value="KJZ77128.1"/>
    <property type="molecule type" value="Genomic_DNA"/>
</dbReference>
<evidence type="ECO:0000313" key="2">
    <source>
        <dbReference type="Proteomes" id="UP000054481"/>
    </source>
</evidence>
<reference evidence="1 2" key="1">
    <citation type="journal article" date="2014" name="Genome Biol. Evol.">
        <title>Comparative genomics and transcriptomics analyses reveal divergent lifestyle features of nematode endoparasitic fungus Hirsutella minnesotensis.</title>
        <authorList>
            <person name="Lai Y."/>
            <person name="Liu K."/>
            <person name="Zhang X."/>
            <person name="Zhang X."/>
            <person name="Li K."/>
            <person name="Wang N."/>
            <person name="Shu C."/>
            <person name="Wu Y."/>
            <person name="Wang C."/>
            <person name="Bushley K.E."/>
            <person name="Xiang M."/>
            <person name="Liu X."/>
        </authorList>
    </citation>
    <scope>NUCLEOTIDE SEQUENCE [LARGE SCALE GENOMIC DNA]</scope>
    <source>
        <strain evidence="1 2">3608</strain>
    </source>
</reference>
<gene>
    <name evidence="1" type="ORF">HIM_03449</name>
</gene>